<dbReference type="InterPro" id="IPR019363">
    <property type="entry name" value="LDAH"/>
</dbReference>
<reference evidence="3" key="1">
    <citation type="submission" date="2021-03" db="EMBL/GenBank/DDBJ databases">
        <authorList>
            <person name="Li Z."/>
            <person name="Yang C."/>
        </authorList>
    </citation>
    <scope>NUCLEOTIDE SEQUENCE</scope>
    <source>
        <strain evidence="3">Dzin_1.0</strain>
        <tissue evidence="3">Leaf</tissue>
    </source>
</reference>
<comment type="caution">
    <text evidence="3">The sequence shown here is derived from an EMBL/GenBank/DDBJ whole genome shotgun (WGS) entry which is preliminary data.</text>
</comment>
<reference evidence="3" key="2">
    <citation type="journal article" date="2022" name="Hortic Res">
        <title>The genome of Dioscorea zingiberensis sheds light on the biosynthesis, origin and evolution of the medicinally important diosgenin saponins.</title>
        <authorList>
            <person name="Li Y."/>
            <person name="Tan C."/>
            <person name="Li Z."/>
            <person name="Guo J."/>
            <person name="Li S."/>
            <person name="Chen X."/>
            <person name="Wang C."/>
            <person name="Dai X."/>
            <person name="Yang H."/>
            <person name="Song W."/>
            <person name="Hou L."/>
            <person name="Xu J."/>
            <person name="Tong Z."/>
            <person name="Xu A."/>
            <person name="Yuan X."/>
            <person name="Wang W."/>
            <person name="Yang Q."/>
            <person name="Chen L."/>
            <person name="Sun Z."/>
            <person name="Wang K."/>
            <person name="Pan B."/>
            <person name="Chen J."/>
            <person name="Bao Y."/>
            <person name="Liu F."/>
            <person name="Qi X."/>
            <person name="Gang D.R."/>
            <person name="Wen J."/>
            <person name="Li J."/>
        </authorList>
    </citation>
    <scope>NUCLEOTIDE SEQUENCE</scope>
    <source>
        <strain evidence="3">Dzin_1.0</strain>
    </source>
</reference>
<keyword evidence="1" id="KW-0378">Hydrolase</keyword>
<evidence type="ECO:0000256" key="1">
    <source>
        <dbReference type="ARBA" id="ARBA00022801"/>
    </source>
</evidence>
<keyword evidence="2" id="KW-0732">Signal</keyword>
<dbReference type="GO" id="GO:0005811">
    <property type="term" value="C:lipid droplet"/>
    <property type="evidence" value="ECO:0007669"/>
    <property type="project" value="InterPro"/>
</dbReference>
<dbReference type="PANTHER" id="PTHR13390:SF0">
    <property type="entry name" value="LIPID DROPLET-ASSOCIATED HYDROLASE"/>
    <property type="match status" value="1"/>
</dbReference>
<dbReference type="GO" id="GO:0016298">
    <property type="term" value="F:lipase activity"/>
    <property type="evidence" value="ECO:0007669"/>
    <property type="project" value="InterPro"/>
</dbReference>
<dbReference type="PANTHER" id="PTHR13390">
    <property type="entry name" value="LIPASE"/>
    <property type="match status" value="1"/>
</dbReference>
<keyword evidence="4" id="KW-1185">Reference proteome</keyword>
<dbReference type="GO" id="GO:0019915">
    <property type="term" value="P:lipid storage"/>
    <property type="evidence" value="ECO:0007669"/>
    <property type="project" value="InterPro"/>
</dbReference>
<dbReference type="Proteomes" id="UP001085076">
    <property type="component" value="Miscellaneous, Linkage group lg05"/>
</dbReference>
<sequence length="206" mass="23096">MPNGPCADLLTFPPSLVWLLCSSAPLLLPSPIEKQAYSQGINGWRSIAATGEKTSNFSNLPCLQVGDLLAILNLEFVCCHYEAFADQWIGNVEENSHYKSKLITRSSFLNVTASYLVSFLGSSPAQFSRALARKLLGHSWSTTVVDAVCSNLMQYHTMQNVLFMATTEFAKFSEEPDWTFMREKQNQLALLFGIDDHWAPLSFFKR</sequence>
<dbReference type="OrthoDB" id="448051at2759"/>
<feature type="chain" id="PRO_5039621337" evidence="2">
    <location>
        <begin position="30"/>
        <end position="206"/>
    </location>
</feature>
<evidence type="ECO:0000313" key="4">
    <source>
        <dbReference type="Proteomes" id="UP001085076"/>
    </source>
</evidence>
<evidence type="ECO:0000313" key="3">
    <source>
        <dbReference type="EMBL" id="KAJ0973370.1"/>
    </source>
</evidence>
<evidence type="ECO:0000256" key="2">
    <source>
        <dbReference type="SAM" id="SignalP"/>
    </source>
</evidence>
<dbReference type="EMBL" id="JAGGNH010000005">
    <property type="protein sequence ID" value="KAJ0973370.1"/>
    <property type="molecule type" value="Genomic_DNA"/>
</dbReference>
<proteinExistence type="predicted"/>
<organism evidence="3 4">
    <name type="scientific">Dioscorea zingiberensis</name>
    <dbReference type="NCBI Taxonomy" id="325984"/>
    <lineage>
        <taxon>Eukaryota</taxon>
        <taxon>Viridiplantae</taxon>
        <taxon>Streptophyta</taxon>
        <taxon>Embryophyta</taxon>
        <taxon>Tracheophyta</taxon>
        <taxon>Spermatophyta</taxon>
        <taxon>Magnoliopsida</taxon>
        <taxon>Liliopsida</taxon>
        <taxon>Dioscoreales</taxon>
        <taxon>Dioscoreaceae</taxon>
        <taxon>Dioscorea</taxon>
    </lineage>
</organism>
<dbReference type="Pfam" id="PF10230">
    <property type="entry name" value="LIDHydrolase"/>
    <property type="match status" value="1"/>
</dbReference>
<gene>
    <name evidence="3" type="ORF">J5N97_021329</name>
</gene>
<accession>A0A9D5CI13</accession>
<dbReference type="AlphaFoldDB" id="A0A9D5CI13"/>
<protein>
    <submittedName>
        <fullName evidence="3">Uncharacterized protein</fullName>
    </submittedName>
</protein>
<feature type="signal peptide" evidence="2">
    <location>
        <begin position="1"/>
        <end position="29"/>
    </location>
</feature>
<name>A0A9D5CI13_9LILI</name>